<evidence type="ECO:0000256" key="1">
    <source>
        <dbReference type="ARBA" id="ARBA00008861"/>
    </source>
</evidence>
<dbReference type="InterPro" id="IPR013024">
    <property type="entry name" value="GGCT-like"/>
</dbReference>
<dbReference type="Gene3D" id="3.10.490.10">
    <property type="entry name" value="Gamma-glutamyl cyclotransferase-like"/>
    <property type="match status" value="1"/>
</dbReference>
<dbReference type="PANTHER" id="PTHR12510">
    <property type="entry name" value="TROPONIN C-AKIN-1 PROTEIN"/>
    <property type="match status" value="1"/>
</dbReference>
<dbReference type="InterPro" id="IPR039126">
    <property type="entry name" value="GGACT"/>
</dbReference>
<sequence>MGQLVAVYGTLRKGYGNHQVMKMVDGDFVAKGTTSQNFNMYHMGGFPSVSKAHSSSETPITVEVYYVEEGGLTGPLDRLEGYPRFYNRTKTPVILDDGTLVDAWLYHIDEETGPVIESGDWEDGNK</sequence>
<proteinExistence type="inferred from homology"/>
<organism evidence="3 4">
    <name type="scientific">Salinivibrio phage CW02</name>
    <dbReference type="NCBI Taxonomy" id="1161935"/>
    <lineage>
        <taxon>Viruses</taxon>
        <taxon>Duplodnaviria</taxon>
        <taxon>Heunggongvirae</taxon>
        <taxon>Uroviricota</taxon>
        <taxon>Caudoviricetes</taxon>
        <taxon>Zobellviridae</taxon>
        <taxon>Salinovirus</taxon>
        <taxon>Salinovirus utanense</taxon>
    </lineage>
</organism>
<name>H9D1E0_9CAUD</name>
<dbReference type="RefSeq" id="YP_007010527.1">
    <property type="nucleotide sequence ID" value="NC_019540.1"/>
</dbReference>
<reference evidence="3 4" key="1">
    <citation type="journal article" date="2012" name="J. Virol.">
        <title>Sequence and structural characterization of great salt lake bacteriophage CW02, a member of the T7-like supergroup.</title>
        <authorList>
            <person name="Shen P.S."/>
            <person name="Domek M.J."/>
            <person name="Sanz-Garcia E."/>
            <person name="Makaju A."/>
            <person name="Taylor R.M."/>
            <person name="Hoggan R."/>
            <person name="Culumber M.D."/>
            <person name="Oberg C.J."/>
            <person name="Breakwell D.P."/>
            <person name="Prince J.T."/>
            <person name="Belnap D.M."/>
        </authorList>
    </citation>
    <scope>NUCLEOTIDE SEQUENCE [LARGE SCALE GENOMIC DNA]</scope>
</reference>
<dbReference type="SUPFAM" id="SSF110857">
    <property type="entry name" value="Gamma-glutamyl cyclotransferase-like"/>
    <property type="match status" value="1"/>
</dbReference>
<dbReference type="GeneID" id="14016701"/>
<dbReference type="Pfam" id="PF06094">
    <property type="entry name" value="GGACT"/>
    <property type="match status" value="1"/>
</dbReference>
<dbReference type="OrthoDB" id="12041at10239"/>
<dbReference type="EMBL" id="JQ446452">
    <property type="protein sequence ID" value="AFE86182.1"/>
    <property type="molecule type" value="Genomic_DNA"/>
</dbReference>
<evidence type="ECO:0000313" key="3">
    <source>
        <dbReference type="EMBL" id="AFE86182.1"/>
    </source>
</evidence>
<dbReference type="PANTHER" id="PTHR12510:SF4">
    <property type="entry name" value="GAMMA-GLUTAMYLAMINECYCLOTRANSFERASE"/>
    <property type="match status" value="1"/>
</dbReference>
<dbReference type="InterPro" id="IPR009288">
    <property type="entry name" value="AIG2-like_dom"/>
</dbReference>
<dbReference type="GO" id="GO:0061929">
    <property type="term" value="F:gamma-glutamylaminecyclotransferase activity"/>
    <property type="evidence" value="ECO:0007669"/>
    <property type="project" value="InterPro"/>
</dbReference>
<dbReference type="KEGG" id="vg:14016701"/>
<dbReference type="InterPro" id="IPR036568">
    <property type="entry name" value="GGCT-like_sf"/>
</dbReference>
<protein>
    <submittedName>
        <fullName evidence="3">Putative AIG-2 protein</fullName>
    </submittedName>
</protein>
<evidence type="ECO:0000259" key="2">
    <source>
        <dbReference type="Pfam" id="PF06094"/>
    </source>
</evidence>
<evidence type="ECO:0000313" key="4">
    <source>
        <dbReference type="Proteomes" id="UP000004791"/>
    </source>
</evidence>
<dbReference type="Proteomes" id="UP000004791">
    <property type="component" value="Segment"/>
</dbReference>
<accession>H9D1E0</accession>
<comment type="similarity">
    <text evidence="1">Belongs to the gamma-glutamylcyclotransferase family.</text>
</comment>
<feature type="domain" description="Gamma-glutamylcyclotransferase AIG2-like" evidence="2">
    <location>
        <begin position="5"/>
        <end position="122"/>
    </location>
</feature>
<keyword evidence="4" id="KW-1185">Reference proteome</keyword>
<dbReference type="CDD" id="cd06661">
    <property type="entry name" value="GGCT_like"/>
    <property type="match status" value="1"/>
</dbReference>